<feature type="domain" description="Peptidase M16 C-terminal" evidence="4">
    <location>
        <begin position="238"/>
        <end position="420"/>
    </location>
</feature>
<dbReference type="InterPro" id="IPR050361">
    <property type="entry name" value="MPP/UQCRC_Complex"/>
</dbReference>
<dbReference type="InterPro" id="IPR007863">
    <property type="entry name" value="Peptidase_M16_C"/>
</dbReference>
<proteinExistence type="predicted"/>
<dbReference type="Pfam" id="PF05193">
    <property type="entry name" value="Peptidase_M16_C"/>
    <property type="match status" value="1"/>
</dbReference>
<dbReference type="RefSeq" id="WP_179634554.1">
    <property type="nucleotide sequence ID" value="NZ_JACCFH010000001.1"/>
</dbReference>
<dbReference type="PROSITE" id="PS51257">
    <property type="entry name" value="PROKAR_LIPOPROTEIN"/>
    <property type="match status" value="1"/>
</dbReference>
<feature type="signal peptide" evidence="2">
    <location>
        <begin position="1"/>
        <end position="26"/>
    </location>
</feature>
<dbReference type="PANTHER" id="PTHR11851:SF224">
    <property type="entry name" value="PROCESSING PROTEASE"/>
    <property type="match status" value="1"/>
</dbReference>
<feature type="domain" description="Peptidase M16 N-terminal" evidence="3">
    <location>
        <begin position="92"/>
        <end position="221"/>
    </location>
</feature>
<keyword evidence="5" id="KW-0378">Hydrolase</keyword>
<accession>A0A7Y9QYI4</accession>
<reference evidence="5 6" key="1">
    <citation type="submission" date="2020-07" db="EMBL/GenBank/DDBJ databases">
        <title>Genomic Encyclopedia of Archaeal and Bacterial Type Strains, Phase II (KMG-II): from individual species to whole genera.</title>
        <authorList>
            <person name="Goeker M."/>
        </authorList>
    </citation>
    <scope>NUCLEOTIDE SEQUENCE [LARGE SCALE GENOMIC DNA]</scope>
    <source>
        <strain evidence="5 6">DSM 21226</strain>
    </source>
</reference>
<evidence type="ECO:0000256" key="2">
    <source>
        <dbReference type="SAM" id="SignalP"/>
    </source>
</evidence>
<dbReference type="EMBL" id="JACCFH010000001">
    <property type="protein sequence ID" value="NYG33832.1"/>
    <property type="molecule type" value="Genomic_DNA"/>
</dbReference>
<name>A0A7Y9QYI4_9BURK</name>
<evidence type="ECO:0000313" key="5">
    <source>
        <dbReference type="EMBL" id="NYG33832.1"/>
    </source>
</evidence>
<evidence type="ECO:0000259" key="4">
    <source>
        <dbReference type="Pfam" id="PF05193"/>
    </source>
</evidence>
<evidence type="ECO:0000313" key="6">
    <source>
        <dbReference type="Proteomes" id="UP000518288"/>
    </source>
</evidence>
<comment type="caution">
    <text evidence="5">The sequence shown here is derived from an EMBL/GenBank/DDBJ whole genome shotgun (WGS) entry which is preliminary data.</text>
</comment>
<dbReference type="Proteomes" id="UP000518288">
    <property type="component" value="Unassembled WGS sequence"/>
</dbReference>
<dbReference type="GO" id="GO:0046872">
    <property type="term" value="F:metal ion binding"/>
    <property type="evidence" value="ECO:0007669"/>
    <property type="project" value="InterPro"/>
</dbReference>
<evidence type="ECO:0000256" key="1">
    <source>
        <dbReference type="SAM" id="MobiDB-lite"/>
    </source>
</evidence>
<keyword evidence="2" id="KW-0732">Signal</keyword>
<protein>
    <submittedName>
        <fullName evidence="5">Zinc protease</fullName>
        <ecNumber evidence="5">3.4.24.-</ecNumber>
    </submittedName>
</protein>
<dbReference type="Gene3D" id="3.30.830.10">
    <property type="entry name" value="Metalloenzyme, LuxS/M16 peptidase-like"/>
    <property type="match status" value="2"/>
</dbReference>
<dbReference type="EC" id="3.4.24.-" evidence="5"/>
<sequence length="517" mass="54179">MKRRTFGGWLVRGGAVALGSAASGCAAPVARPRPTAAAGPPATRAIDRPAAPPPPPLPEPGPALSLQVPARFEEVAGDNGLTLIVSPRPGLPLASVALLVRCGPAFDPPGRRGCAELLAQLLTRGALRHGRAVDGVGLSRQAEALGGAVSVRVEERLIALEMTVLTPRIPAALALLADLLRHPLLAAADLQSVRSQMRDALALRRQDPAALAAMVAHRTAWGPDARGEVTTADSVMAVRREDVVALHRRWVRPDRVAVVLAGDIDLAGARAVVGPVLEDWRLGTEPPPAEPREAPSEAPAPVLAPTLLVHLPAAAQSSVLLCTPFVGTEAPDHAIGTLAVAVMGAGYSARLNQEVRIRRGLSYGVSGRVEQQRLTGLFIAAAQTGHVHAAAVAALMQRQLLGLAQQPVTPAELAARRAALIGEFARQLDTTSGMVARIGDDWALGVASGHLARWSQRLEAVTPVQVQAFARRHWTPERLRTVIVGPLDRVFAATAPPPGAVRLEASALVLDSPTLRR</sequence>
<feature type="compositionally biased region" description="Low complexity" evidence="1">
    <location>
        <begin position="32"/>
        <end position="44"/>
    </location>
</feature>
<dbReference type="Pfam" id="PF00675">
    <property type="entry name" value="Peptidase_M16"/>
    <property type="match status" value="1"/>
</dbReference>
<dbReference type="AlphaFoldDB" id="A0A7Y9QYI4"/>
<evidence type="ECO:0000259" key="3">
    <source>
        <dbReference type="Pfam" id="PF00675"/>
    </source>
</evidence>
<feature type="chain" id="PRO_5031520215" evidence="2">
    <location>
        <begin position="27"/>
        <end position="517"/>
    </location>
</feature>
<dbReference type="InterPro" id="IPR011249">
    <property type="entry name" value="Metalloenz_LuxS/M16"/>
</dbReference>
<keyword evidence="5" id="KW-0645">Protease</keyword>
<keyword evidence="6" id="KW-1185">Reference proteome</keyword>
<feature type="compositionally biased region" description="Pro residues" evidence="1">
    <location>
        <begin position="50"/>
        <end position="61"/>
    </location>
</feature>
<dbReference type="GO" id="GO:0006508">
    <property type="term" value="P:proteolysis"/>
    <property type="evidence" value="ECO:0007669"/>
    <property type="project" value="UniProtKB-KW"/>
</dbReference>
<dbReference type="SUPFAM" id="SSF63411">
    <property type="entry name" value="LuxS/MPP-like metallohydrolase"/>
    <property type="match status" value="2"/>
</dbReference>
<dbReference type="PANTHER" id="PTHR11851">
    <property type="entry name" value="METALLOPROTEASE"/>
    <property type="match status" value="1"/>
</dbReference>
<organism evidence="5 6">
    <name type="scientific">Sphaerotilus montanus</name>
    <dbReference type="NCBI Taxonomy" id="522889"/>
    <lineage>
        <taxon>Bacteria</taxon>
        <taxon>Pseudomonadati</taxon>
        <taxon>Pseudomonadota</taxon>
        <taxon>Betaproteobacteria</taxon>
        <taxon>Burkholderiales</taxon>
        <taxon>Sphaerotilaceae</taxon>
        <taxon>Sphaerotilus</taxon>
    </lineage>
</organism>
<feature type="region of interest" description="Disordered" evidence="1">
    <location>
        <begin position="32"/>
        <end position="64"/>
    </location>
</feature>
<gene>
    <name evidence="5" type="ORF">BDD16_002818</name>
</gene>
<dbReference type="InterPro" id="IPR011765">
    <property type="entry name" value="Pept_M16_N"/>
</dbReference>
<dbReference type="GO" id="GO:0008233">
    <property type="term" value="F:peptidase activity"/>
    <property type="evidence" value="ECO:0007669"/>
    <property type="project" value="UniProtKB-KW"/>
</dbReference>